<dbReference type="AlphaFoldDB" id="A0A5M9MBN2"/>
<evidence type="ECO:0000256" key="1">
    <source>
        <dbReference type="SAM" id="MobiDB-lite"/>
    </source>
</evidence>
<dbReference type="GeneID" id="54333988"/>
<name>A0A5M9MBN2_9EURO</name>
<dbReference type="VEuPathDB" id="FungiDB:EYZ11_012291"/>
<accession>A0A5M9MBN2</accession>
<dbReference type="OrthoDB" id="5308957at2759"/>
<protein>
    <recommendedName>
        <fullName evidence="2">Clr5 domain-containing protein</fullName>
    </recommendedName>
</protein>
<sequence length="354" mass="39343">MKNSIPPDVWERKKSLIAKLYKDEEWPLKQVIKKIRSDDFNPSETQLRSRLKKWRVNKSSRQTRKSHNGQQESAWNDSRPTSRGNSSSVSPRTQMRSIQQSHAAHVPTTQSEWYLNNGSYAQQDLPPAMSFDGRSSTTSPAVAVISGSSAYEPPNISPLVDSVLLDSPIIASSFPEPSYTITTDSCMQASVSTSSPTQWSTPQWYSMALEPGTRHPPMPFITTVTLNPPTDPTLQLMPYNSHGVYQPQLPSPSSYSHQRMPHCHKDMKPWQQAASASKYPGCSWWSSKSGSKGEGTSLEGKTSLRSKAFSQPPAGLMTPQPPFFSNGQRPVMCSPMYEYSGPGSCIQDLTSFDF</sequence>
<evidence type="ECO:0000313" key="3">
    <source>
        <dbReference type="EMBL" id="KAA8642343.1"/>
    </source>
</evidence>
<feature type="compositionally biased region" description="Polar residues" evidence="1">
    <location>
        <begin position="68"/>
        <end position="107"/>
    </location>
</feature>
<feature type="region of interest" description="Disordered" evidence="1">
    <location>
        <begin position="37"/>
        <end position="107"/>
    </location>
</feature>
<evidence type="ECO:0000313" key="4">
    <source>
        <dbReference type="Proteomes" id="UP000324241"/>
    </source>
</evidence>
<dbReference type="Pfam" id="PF14420">
    <property type="entry name" value="Clr5"/>
    <property type="match status" value="1"/>
</dbReference>
<proteinExistence type="predicted"/>
<evidence type="ECO:0000259" key="2">
    <source>
        <dbReference type="Pfam" id="PF14420"/>
    </source>
</evidence>
<dbReference type="Proteomes" id="UP000324241">
    <property type="component" value="Unassembled WGS sequence"/>
</dbReference>
<reference evidence="3 4" key="1">
    <citation type="submission" date="2019-08" db="EMBL/GenBank/DDBJ databases">
        <title>The genome sequence of a newly discovered highly antifungal drug resistant Aspergillus species, Aspergillus tanneri NIH 1004.</title>
        <authorList>
            <person name="Mounaud S."/>
            <person name="Singh I."/>
            <person name="Joardar V."/>
            <person name="Pakala S."/>
            <person name="Pakala S."/>
            <person name="Venepally P."/>
            <person name="Chung J.K."/>
            <person name="Losada L."/>
            <person name="Nierman W.C."/>
        </authorList>
    </citation>
    <scope>NUCLEOTIDE SEQUENCE [LARGE SCALE GENOMIC DNA]</scope>
    <source>
        <strain evidence="3 4">NIH1004</strain>
    </source>
</reference>
<organism evidence="3 4">
    <name type="scientific">Aspergillus tanneri</name>
    <dbReference type="NCBI Taxonomy" id="1220188"/>
    <lineage>
        <taxon>Eukaryota</taxon>
        <taxon>Fungi</taxon>
        <taxon>Dikarya</taxon>
        <taxon>Ascomycota</taxon>
        <taxon>Pezizomycotina</taxon>
        <taxon>Eurotiomycetes</taxon>
        <taxon>Eurotiomycetidae</taxon>
        <taxon>Eurotiales</taxon>
        <taxon>Aspergillaceae</taxon>
        <taxon>Aspergillus</taxon>
        <taxon>Aspergillus subgen. Circumdati</taxon>
    </lineage>
</organism>
<dbReference type="RefSeq" id="XP_033421705.1">
    <property type="nucleotide sequence ID" value="XM_033575850.1"/>
</dbReference>
<dbReference type="InterPro" id="IPR025676">
    <property type="entry name" value="Clr5_dom"/>
</dbReference>
<feature type="compositionally biased region" description="Basic residues" evidence="1">
    <location>
        <begin position="49"/>
        <end position="67"/>
    </location>
</feature>
<comment type="caution">
    <text evidence="3">The sequence shown here is derived from an EMBL/GenBank/DDBJ whole genome shotgun (WGS) entry which is preliminary data.</text>
</comment>
<gene>
    <name evidence="3" type="ORF">ATNIH1004_011287</name>
</gene>
<dbReference type="EMBL" id="QUQM01000008">
    <property type="protein sequence ID" value="KAA8642343.1"/>
    <property type="molecule type" value="Genomic_DNA"/>
</dbReference>
<feature type="domain" description="Clr5" evidence="2">
    <location>
        <begin position="7"/>
        <end position="58"/>
    </location>
</feature>